<dbReference type="InterPro" id="IPR001173">
    <property type="entry name" value="Glyco_trans_2-like"/>
</dbReference>
<dbReference type="eggNOG" id="arCOG01391">
    <property type="taxonomic scope" value="Archaea"/>
</dbReference>
<organism evidence="9 10">
    <name type="scientific">Metallosphaera cuprina (strain Ar-4)</name>
    <dbReference type="NCBI Taxonomy" id="1006006"/>
    <lineage>
        <taxon>Archaea</taxon>
        <taxon>Thermoproteota</taxon>
        <taxon>Thermoprotei</taxon>
        <taxon>Sulfolobales</taxon>
        <taxon>Sulfolobaceae</taxon>
        <taxon>Metallosphaera</taxon>
    </lineage>
</organism>
<protein>
    <submittedName>
        <fullName evidence="9">Glycosyl transferase family protein</fullName>
    </submittedName>
</protein>
<dbReference type="PANTHER" id="PTHR43867">
    <property type="entry name" value="CELLULOSE SYNTHASE CATALYTIC SUBUNIT A [UDP-FORMING]"/>
    <property type="match status" value="1"/>
</dbReference>
<sequence length="468" mass="52899">MTLSLPLLMIKIFETISIFVIPSFLLLYQYIMFKSGVKFKDDTLPVDLNSLPYLTVLVPTKGEKPEVIQGLLENLSRVKWNEEKLEVIVISDDNEEEFNRLVEKLKVPNKLKARILRRDIKIGYKSGALSYGFNISNGDLILTLDVDARLEKDSLIRAYSHMRSLGCDAVTLNWIGYTTNKHSTLAKGVIISTIIADRSLLNGRDRRGLRIFPVGCGTLFKRDALKLIGGWDPLMIQDDLEIGARLVNAGRRICSSTSQVFVEVPDNLVAFYVQQSRWAMGSIEVLTKRLKEITSKNISLIQKIDIFIFLLQYVPIALTFVAALVLAAISFIPGNFSEIDYLSSPLVLIWLIALGIYGFNFINTARTYNFSLVESLRALGKISSYTVAISPFILIGLFSGLRKTRKYIVTPKGTKVTTRIQYPILAFGIIFLLSSLIYLYHASYITGTWLLYYSMGYLFTVLTFKREL</sequence>
<reference evidence="9 10" key="1">
    <citation type="journal article" date="2011" name="J. Bacteriol.">
        <title>Complete genome sequence of Metallosphaera cuprina, a metal sulfide-oxidizing archaeon from a hot spring.</title>
        <authorList>
            <person name="Liu L.J."/>
            <person name="You X.Y."/>
            <person name="Zheng H."/>
            <person name="Wang S."/>
            <person name="Jiang C.Y."/>
            <person name="Liu S.J."/>
        </authorList>
    </citation>
    <scope>NUCLEOTIDE SEQUENCE [LARGE SCALE GENOMIC DNA]</scope>
    <source>
        <strain evidence="9 10">Ar-4</strain>
    </source>
</reference>
<dbReference type="Proteomes" id="UP000007812">
    <property type="component" value="Chromosome"/>
</dbReference>
<evidence type="ECO:0000256" key="2">
    <source>
        <dbReference type="ARBA" id="ARBA00022676"/>
    </source>
</evidence>
<feature type="domain" description="Glycosyltransferase 2-like" evidence="8">
    <location>
        <begin position="140"/>
        <end position="354"/>
    </location>
</feature>
<comment type="subcellular location">
    <subcellularLocation>
        <location evidence="1">Membrane</location>
        <topology evidence="1">Multi-pass membrane protein</topology>
    </subcellularLocation>
</comment>
<keyword evidence="5 7" id="KW-1133">Transmembrane helix</keyword>
<proteinExistence type="predicted"/>
<dbReference type="GO" id="GO:0016757">
    <property type="term" value="F:glycosyltransferase activity"/>
    <property type="evidence" value="ECO:0007669"/>
    <property type="project" value="UniProtKB-KW"/>
</dbReference>
<dbReference type="InterPro" id="IPR050321">
    <property type="entry name" value="Glycosyltr_2/OpgH_subfam"/>
</dbReference>
<evidence type="ECO:0000313" key="9">
    <source>
        <dbReference type="EMBL" id="AEB94284.1"/>
    </source>
</evidence>
<dbReference type="RefSeq" id="WP_013736784.1">
    <property type="nucleotide sequence ID" value="NC_015435.1"/>
</dbReference>
<dbReference type="EMBL" id="CP002656">
    <property type="protein sequence ID" value="AEB94284.1"/>
    <property type="molecule type" value="Genomic_DNA"/>
</dbReference>
<evidence type="ECO:0000313" key="10">
    <source>
        <dbReference type="Proteomes" id="UP000007812"/>
    </source>
</evidence>
<dbReference type="PATRIC" id="fig|1006006.8.peg.176"/>
<accession>F4FYG5</accession>
<dbReference type="AlphaFoldDB" id="F4FYG5"/>
<gene>
    <name evidence="9" type="ordered locus">Mcup_0175</name>
</gene>
<evidence type="ECO:0000256" key="3">
    <source>
        <dbReference type="ARBA" id="ARBA00022679"/>
    </source>
</evidence>
<evidence type="ECO:0000256" key="4">
    <source>
        <dbReference type="ARBA" id="ARBA00022692"/>
    </source>
</evidence>
<dbReference type="GeneID" id="10492370"/>
<feature type="transmembrane region" description="Helical" evidence="7">
    <location>
        <begin position="422"/>
        <end position="440"/>
    </location>
</feature>
<evidence type="ECO:0000256" key="7">
    <source>
        <dbReference type="SAM" id="Phobius"/>
    </source>
</evidence>
<keyword evidence="10" id="KW-1185">Reference proteome</keyword>
<evidence type="ECO:0000256" key="1">
    <source>
        <dbReference type="ARBA" id="ARBA00004141"/>
    </source>
</evidence>
<keyword evidence="2" id="KW-0328">Glycosyltransferase</keyword>
<evidence type="ECO:0000259" key="8">
    <source>
        <dbReference type="Pfam" id="PF13632"/>
    </source>
</evidence>
<feature type="transmembrane region" description="Helical" evidence="7">
    <location>
        <begin position="306"/>
        <end position="329"/>
    </location>
</feature>
<keyword evidence="6 7" id="KW-0472">Membrane</keyword>
<feature type="transmembrane region" description="Helical" evidence="7">
    <location>
        <begin position="382"/>
        <end position="401"/>
    </location>
</feature>
<dbReference type="PANTHER" id="PTHR43867:SF2">
    <property type="entry name" value="CELLULOSE SYNTHASE CATALYTIC SUBUNIT A [UDP-FORMING]"/>
    <property type="match status" value="1"/>
</dbReference>
<dbReference type="GO" id="GO:0016020">
    <property type="term" value="C:membrane"/>
    <property type="evidence" value="ECO:0007669"/>
    <property type="project" value="UniProtKB-SubCell"/>
</dbReference>
<keyword evidence="3 9" id="KW-0808">Transferase</keyword>
<dbReference type="Pfam" id="PF13632">
    <property type="entry name" value="Glyco_trans_2_3"/>
    <property type="match status" value="1"/>
</dbReference>
<dbReference type="KEGG" id="mcn:Mcup_0175"/>
<feature type="transmembrane region" description="Helical" evidence="7">
    <location>
        <begin position="446"/>
        <end position="464"/>
    </location>
</feature>
<dbReference type="InterPro" id="IPR029044">
    <property type="entry name" value="Nucleotide-diphossugar_trans"/>
</dbReference>
<keyword evidence="4 7" id="KW-0812">Transmembrane</keyword>
<dbReference type="SUPFAM" id="SSF53448">
    <property type="entry name" value="Nucleotide-diphospho-sugar transferases"/>
    <property type="match status" value="1"/>
</dbReference>
<evidence type="ECO:0000256" key="5">
    <source>
        <dbReference type="ARBA" id="ARBA00022989"/>
    </source>
</evidence>
<feature type="transmembrane region" description="Helical" evidence="7">
    <location>
        <begin position="12"/>
        <end position="31"/>
    </location>
</feature>
<dbReference type="OrthoDB" id="43988at2157"/>
<evidence type="ECO:0000256" key="6">
    <source>
        <dbReference type="ARBA" id="ARBA00023136"/>
    </source>
</evidence>
<name>F4FYG5_METCR</name>
<dbReference type="Gene3D" id="3.90.550.10">
    <property type="entry name" value="Spore Coat Polysaccharide Biosynthesis Protein SpsA, Chain A"/>
    <property type="match status" value="1"/>
</dbReference>
<dbReference type="HOGENOM" id="CLU_041759_1_0_2"/>
<dbReference type="STRING" id="1006006.Mcup_0175"/>
<feature type="transmembrane region" description="Helical" evidence="7">
    <location>
        <begin position="341"/>
        <end position="362"/>
    </location>
</feature>